<feature type="region of interest" description="Disordered" evidence="5">
    <location>
        <begin position="20"/>
        <end position="91"/>
    </location>
</feature>
<evidence type="ECO:0000256" key="3">
    <source>
        <dbReference type="ARBA" id="ARBA00023163"/>
    </source>
</evidence>
<dbReference type="PROSITE" id="PS51742">
    <property type="entry name" value="PPC"/>
    <property type="match status" value="1"/>
</dbReference>
<accession>A0ABU6SE11</accession>
<dbReference type="PANTHER" id="PTHR31100">
    <property type="entry name" value="AT-HOOK MOTIF NUCLEAR-LOCALIZED PROTEIN 15"/>
    <property type="match status" value="1"/>
</dbReference>
<dbReference type="Pfam" id="PF03479">
    <property type="entry name" value="PCC"/>
    <property type="match status" value="1"/>
</dbReference>
<dbReference type="CDD" id="cd11378">
    <property type="entry name" value="DUF296"/>
    <property type="match status" value="1"/>
</dbReference>
<evidence type="ECO:0000256" key="4">
    <source>
        <dbReference type="ARBA" id="ARBA00023242"/>
    </source>
</evidence>
<evidence type="ECO:0000313" key="7">
    <source>
        <dbReference type="EMBL" id="MED6134647.1"/>
    </source>
</evidence>
<gene>
    <name evidence="7" type="ORF">PIB30_038928</name>
</gene>
<comment type="caution">
    <text evidence="7">The sequence shown here is derived from an EMBL/GenBank/DDBJ whole genome shotgun (WGS) entry which is preliminary data.</text>
</comment>
<dbReference type="PANTHER" id="PTHR31100:SF62">
    <property type="entry name" value="AT-HOOK MOTIF NUCLEAR-LOCALIZED PROTEIN 23"/>
    <property type="match status" value="1"/>
</dbReference>
<keyword evidence="2" id="KW-0238">DNA-binding</keyword>
<dbReference type="Gene3D" id="3.30.1330.80">
    <property type="entry name" value="Hypothetical protein, similar to alpha- acetolactate decarboxylase, domain 2"/>
    <property type="match status" value="1"/>
</dbReference>
<keyword evidence="8" id="KW-1185">Reference proteome</keyword>
<reference evidence="7 8" key="1">
    <citation type="journal article" date="2023" name="Plants (Basel)">
        <title>Bridging the Gap: Combining Genomics and Transcriptomics Approaches to Understand Stylosanthes scabra, an Orphan Legume from the Brazilian Caatinga.</title>
        <authorList>
            <person name="Ferreira-Neto J.R.C."/>
            <person name="da Silva M.D."/>
            <person name="Binneck E."/>
            <person name="de Melo N.F."/>
            <person name="da Silva R.H."/>
            <person name="de Melo A.L.T.M."/>
            <person name="Pandolfi V."/>
            <person name="Bustamante F.O."/>
            <person name="Brasileiro-Vidal A.C."/>
            <person name="Benko-Iseppon A.M."/>
        </authorList>
    </citation>
    <scope>NUCLEOTIDE SEQUENCE [LARGE SCALE GENOMIC DNA]</scope>
    <source>
        <tissue evidence="7">Leaves</tissue>
    </source>
</reference>
<evidence type="ECO:0000259" key="6">
    <source>
        <dbReference type="PROSITE" id="PS51742"/>
    </source>
</evidence>
<feature type="compositionally biased region" description="Basic residues" evidence="5">
    <location>
        <begin position="67"/>
        <end position="82"/>
    </location>
</feature>
<proteinExistence type="predicted"/>
<dbReference type="EMBL" id="JASCZI010060618">
    <property type="protein sequence ID" value="MED6134647.1"/>
    <property type="molecule type" value="Genomic_DNA"/>
</dbReference>
<keyword evidence="4" id="KW-0539">Nucleus</keyword>
<dbReference type="InterPro" id="IPR014476">
    <property type="entry name" value="AHL15-29"/>
</dbReference>
<keyword evidence="3" id="KW-0804">Transcription</keyword>
<protein>
    <recommendedName>
        <fullName evidence="6">PPC domain-containing protein</fullName>
    </recommendedName>
</protein>
<organism evidence="7 8">
    <name type="scientific">Stylosanthes scabra</name>
    <dbReference type="NCBI Taxonomy" id="79078"/>
    <lineage>
        <taxon>Eukaryota</taxon>
        <taxon>Viridiplantae</taxon>
        <taxon>Streptophyta</taxon>
        <taxon>Embryophyta</taxon>
        <taxon>Tracheophyta</taxon>
        <taxon>Spermatophyta</taxon>
        <taxon>Magnoliopsida</taxon>
        <taxon>eudicotyledons</taxon>
        <taxon>Gunneridae</taxon>
        <taxon>Pentapetalae</taxon>
        <taxon>rosids</taxon>
        <taxon>fabids</taxon>
        <taxon>Fabales</taxon>
        <taxon>Fabaceae</taxon>
        <taxon>Papilionoideae</taxon>
        <taxon>50 kb inversion clade</taxon>
        <taxon>dalbergioids sensu lato</taxon>
        <taxon>Dalbergieae</taxon>
        <taxon>Pterocarpus clade</taxon>
        <taxon>Stylosanthes</taxon>
    </lineage>
</organism>
<evidence type="ECO:0000313" key="8">
    <source>
        <dbReference type="Proteomes" id="UP001341840"/>
    </source>
</evidence>
<evidence type="ECO:0000256" key="1">
    <source>
        <dbReference type="ARBA" id="ARBA00023015"/>
    </source>
</evidence>
<dbReference type="Proteomes" id="UP001341840">
    <property type="component" value="Unassembled WGS sequence"/>
</dbReference>
<sequence length="286" mass="30088">MADLDLGTVSLFLHKPELHPQQHHHYHHSQQQQTPNPASAPQFSSEDDDNSHAAGSSSFDLASAAGRFRRSRGRPRGSKNKPKPPLVITRASDNTHSAQIFEIASGSDVFDSVATYALRRQRGVCILSGNGAVTNVTIRDPAAPGSVVTLHGRFEILSLSGSFLPPPAPPGATSLSIYLAGGKGQVIGGNVVGDLIAAGPVTVIASSFTNVAYERLPSDEEDEEELRIQPAPAPEAPQGNSGGCGVESNGFLDPCSGLASFNFPVGMNQNVQLPADSYFSGPRPLF</sequence>
<dbReference type="InterPro" id="IPR005175">
    <property type="entry name" value="PPC_dom"/>
</dbReference>
<name>A0ABU6SE11_9FABA</name>
<feature type="domain" description="PPC" evidence="6">
    <location>
        <begin position="91"/>
        <end position="229"/>
    </location>
</feature>
<feature type="region of interest" description="Disordered" evidence="5">
    <location>
        <begin position="217"/>
        <end position="245"/>
    </location>
</feature>
<evidence type="ECO:0000256" key="5">
    <source>
        <dbReference type="SAM" id="MobiDB-lite"/>
    </source>
</evidence>
<dbReference type="SUPFAM" id="SSF117856">
    <property type="entry name" value="AF0104/ALDC/Ptd012-like"/>
    <property type="match status" value="1"/>
</dbReference>
<feature type="compositionally biased region" description="Polar residues" evidence="5">
    <location>
        <begin position="34"/>
        <end position="44"/>
    </location>
</feature>
<keyword evidence="1" id="KW-0805">Transcription regulation</keyword>
<evidence type="ECO:0000256" key="2">
    <source>
        <dbReference type="ARBA" id="ARBA00023125"/>
    </source>
</evidence>